<dbReference type="PANTHER" id="PTHR43580">
    <property type="entry name" value="OXIDOREDUCTASE GLYR1-RELATED"/>
    <property type="match status" value="1"/>
</dbReference>
<dbReference type="Gene3D" id="3.40.50.720">
    <property type="entry name" value="NAD(P)-binding Rossmann-like Domain"/>
    <property type="match status" value="1"/>
</dbReference>
<evidence type="ECO:0000313" key="7">
    <source>
        <dbReference type="Proteomes" id="UP001244341"/>
    </source>
</evidence>
<dbReference type="EMBL" id="CP126208">
    <property type="protein sequence ID" value="WIA08945.1"/>
    <property type="molecule type" value="Genomic_DNA"/>
</dbReference>
<dbReference type="Pfam" id="PF14833">
    <property type="entry name" value="NAD_binding_11"/>
    <property type="match status" value="1"/>
</dbReference>
<gene>
    <name evidence="6" type="ORF">OEZ85_008362</name>
</gene>
<name>A0ABY8TIY5_TETOB</name>
<dbReference type="SUPFAM" id="SSF48179">
    <property type="entry name" value="6-phosphogluconate dehydrogenase C-terminal domain-like"/>
    <property type="match status" value="1"/>
</dbReference>
<dbReference type="InterPro" id="IPR008927">
    <property type="entry name" value="6-PGluconate_DH-like_C_sf"/>
</dbReference>
<proteinExistence type="inferred from homology"/>
<feature type="domain" description="6-phosphogluconate dehydrogenase NADP-binding" evidence="4">
    <location>
        <begin position="24"/>
        <end position="156"/>
    </location>
</feature>
<dbReference type="PIRSF" id="PIRSF000103">
    <property type="entry name" value="HIBADH"/>
    <property type="match status" value="1"/>
</dbReference>
<evidence type="ECO:0000259" key="4">
    <source>
        <dbReference type="Pfam" id="PF03446"/>
    </source>
</evidence>
<dbReference type="InterPro" id="IPR029154">
    <property type="entry name" value="HIBADH-like_NADP-bd"/>
</dbReference>
<dbReference type="PANTHER" id="PTHR43580:SF8">
    <property type="entry name" value="6-PHOSPHOGLUCONATE DEHYDROGENASE NADP-BINDING DOMAIN-CONTAINING PROTEIN-RELATED"/>
    <property type="match status" value="1"/>
</dbReference>
<dbReference type="InterPro" id="IPR015815">
    <property type="entry name" value="HIBADH-related"/>
</dbReference>
<evidence type="ECO:0000256" key="2">
    <source>
        <dbReference type="ARBA" id="ARBA00023002"/>
    </source>
</evidence>
<keyword evidence="2" id="KW-0560">Oxidoreductase</keyword>
<sequence>MGLGMAGNLARLLKSQQAPVSLARKELFVYNRTASKAQPLTSDPDLSIQLGASPAEVAASCSIMCLMLADDVACDSMLQQLQQCDLQGKVIVNHSTNAPEFAMAAVAQLRGKGCEYIAAPVWGRPDAAAAARLIVVPAGPAEAVARVQPFLAAHGRLLPTQDAAHKANAMKLIGNFTLFGFVETMCEALTLADKNSIPREDMLAFVDAFFPAPSIQGYARRIASESLDAGAGFTVDLALKDVRYMRQLAEMSRCPLRVADLVFNSLLAASANGYGLKDVGAMFLTSQQAAGILPPGKHLDEEQEERS</sequence>
<comment type="similarity">
    <text evidence="1">Belongs to the HIBADH-related family. NP60 subfamily.</text>
</comment>
<dbReference type="InterPro" id="IPR051265">
    <property type="entry name" value="HIBADH-related_NP60_sf"/>
</dbReference>
<protein>
    <recommendedName>
        <fullName evidence="8">6-phosphogluconate dehydrogenase NADP-binding domain-containing protein</fullName>
    </recommendedName>
</protein>
<dbReference type="SUPFAM" id="SSF51735">
    <property type="entry name" value="NAD(P)-binding Rossmann-fold domains"/>
    <property type="match status" value="1"/>
</dbReference>
<feature type="domain" description="3-hydroxyisobutyrate dehydrogenase-like NAD-binding" evidence="5">
    <location>
        <begin position="167"/>
        <end position="282"/>
    </location>
</feature>
<dbReference type="Proteomes" id="UP001244341">
    <property type="component" value="Chromosome 1b"/>
</dbReference>
<keyword evidence="3" id="KW-0520">NAD</keyword>
<keyword evidence="7" id="KW-1185">Reference proteome</keyword>
<dbReference type="InterPro" id="IPR013328">
    <property type="entry name" value="6PGD_dom2"/>
</dbReference>
<dbReference type="InterPro" id="IPR036291">
    <property type="entry name" value="NAD(P)-bd_dom_sf"/>
</dbReference>
<accession>A0ABY8TIY5</accession>
<organism evidence="6 7">
    <name type="scientific">Tetradesmus obliquus</name>
    <name type="common">Green alga</name>
    <name type="synonym">Acutodesmus obliquus</name>
    <dbReference type="NCBI Taxonomy" id="3088"/>
    <lineage>
        <taxon>Eukaryota</taxon>
        <taxon>Viridiplantae</taxon>
        <taxon>Chlorophyta</taxon>
        <taxon>core chlorophytes</taxon>
        <taxon>Chlorophyceae</taxon>
        <taxon>CS clade</taxon>
        <taxon>Sphaeropleales</taxon>
        <taxon>Scenedesmaceae</taxon>
        <taxon>Tetradesmus</taxon>
    </lineage>
</organism>
<dbReference type="InterPro" id="IPR006115">
    <property type="entry name" value="6PGDH_NADP-bd"/>
</dbReference>
<dbReference type="Gene3D" id="1.10.1040.10">
    <property type="entry name" value="N-(1-d-carboxylethyl)-l-norvaline Dehydrogenase, domain 2"/>
    <property type="match status" value="1"/>
</dbReference>
<reference evidence="6 7" key="1">
    <citation type="submission" date="2023-05" db="EMBL/GenBank/DDBJ databases">
        <title>A 100% complete, gapless, phased diploid assembly of the Scenedesmus obliquus UTEX 3031 genome.</title>
        <authorList>
            <person name="Biondi T.C."/>
            <person name="Hanschen E.R."/>
            <person name="Kwon T."/>
            <person name="Eng W."/>
            <person name="Kruse C.P.S."/>
            <person name="Koehler S.I."/>
            <person name="Kunde Y."/>
            <person name="Gleasner C.D."/>
            <person name="You Mak K.T."/>
            <person name="Polle J."/>
            <person name="Hovde B.T."/>
            <person name="Starkenburg S.R."/>
        </authorList>
    </citation>
    <scope>NUCLEOTIDE SEQUENCE [LARGE SCALE GENOMIC DNA]</scope>
    <source>
        <strain evidence="6 7">DOE0152z</strain>
    </source>
</reference>
<evidence type="ECO:0000256" key="3">
    <source>
        <dbReference type="ARBA" id="ARBA00023027"/>
    </source>
</evidence>
<evidence type="ECO:0000259" key="5">
    <source>
        <dbReference type="Pfam" id="PF14833"/>
    </source>
</evidence>
<evidence type="ECO:0000256" key="1">
    <source>
        <dbReference type="ARBA" id="ARBA00007598"/>
    </source>
</evidence>
<dbReference type="Pfam" id="PF03446">
    <property type="entry name" value="NAD_binding_2"/>
    <property type="match status" value="1"/>
</dbReference>
<evidence type="ECO:0008006" key="8">
    <source>
        <dbReference type="Google" id="ProtNLM"/>
    </source>
</evidence>
<evidence type="ECO:0000313" key="6">
    <source>
        <dbReference type="EMBL" id="WIA08945.1"/>
    </source>
</evidence>